<dbReference type="GO" id="GO:0005811">
    <property type="term" value="C:lipid droplet"/>
    <property type="evidence" value="ECO:0007669"/>
    <property type="project" value="InterPro"/>
</dbReference>
<evidence type="ECO:0000256" key="6">
    <source>
        <dbReference type="ARBA" id="ARBA00023235"/>
    </source>
</evidence>
<dbReference type="InterPro" id="IPR032697">
    <property type="entry name" value="SQ_cyclase_N"/>
</dbReference>
<dbReference type="GO" id="GO:0016104">
    <property type="term" value="P:triterpenoid biosynthetic process"/>
    <property type="evidence" value="ECO:0007669"/>
    <property type="project" value="InterPro"/>
</dbReference>
<keyword evidence="4" id="KW-0752">Steroid biosynthesis</keyword>
<dbReference type="EC" id="5.4.99.-" evidence="7"/>
<dbReference type="Proteomes" id="UP000092993">
    <property type="component" value="Unassembled WGS sequence"/>
</dbReference>
<dbReference type="PANTHER" id="PTHR11764:SF20">
    <property type="entry name" value="LANOSTEROL SYNTHASE"/>
    <property type="match status" value="1"/>
</dbReference>
<comment type="caution">
    <text evidence="10">The sequence shown here is derived from an EMBL/GenBank/DDBJ whole genome shotgun (WGS) entry which is preliminary data.</text>
</comment>
<evidence type="ECO:0000256" key="1">
    <source>
        <dbReference type="ARBA" id="ARBA00009755"/>
    </source>
</evidence>
<evidence type="ECO:0000313" key="10">
    <source>
        <dbReference type="EMBL" id="OBZ74122.1"/>
    </source>
</evidence>
<protein>
    <recommendedName>
        <fullName evidence="7">Terpene cyclase/mutase family member</fullName>
        <ecNumber evidence="7">5.4.99.-</ecNumber>
    </recommendedName>
</protein>
<reference evidence="10 11" key="1">
    <citation type="submission" date="2016-03" db="EMBL/GenBank/DDBJ databases">
        <title>Whole genome sequencing of Grifola frondosa 9006-11.</title>
        <authorList>
            <person name="Min B."/>
            <person name="Park H."/>
            <person name="Kim J.-G."/>
            <person name="Cho H."/>
            <person name="Oh Y.-L."/>
            <person name="Kong W.-S."/>
            <person name="Choi I.-G."/>
        </authorList>
    </citation>
    <scope>NUCLEOTIDE SEQUENCE [LARGE SCALE GENOMIC DNA]</scope>
    <source>
        <strain evidence="10 11">9006-11</strain>
    </source>
</reference>
<dbReference type="AlphaFoldDB" id="A0A1C7MBE2"/>
<evidence type="ECO:0000256" key="4">
    <source>
        <dbReference type="ARBA" id="ARBA00022955"/>
    </source>
</evidence>
<evidence type="ECO:0000256" key="2">
    <source>
        <dbReference type="ARBA" id="ARBA00022516"/>
    </source>
</evidence>
<gene>
    <name evidence="10" type="primary">ERG7</name>
    <name evidence="10" type="ORF">A0H81_06229</name>
</gene>
<feature type="domain" description="Squalene cyclase C-terminal" evidence="8">
    <location>
        <begin position="467"/>
        <end position="800"/>
    </location>
</feature>
<sequence>MVTCYYTRGLNEMRNHCCEVQKSHSLDVPFGVTYEKIGTIQRRLAWPLHKDDTLSRSGRPTGLNIYFPFCSKNQFHLAQCAGGDGGFTLDHMRGPPSSMLYTPLEIPASGEKPFTDYSKWRLRVTEDGDHIWRYLRTDEECEAWPQTDYDKYWLGIPLGLPALPPPKTALEAARNGYNFYKHLQAADDTGLASSYVSGMGFTLEERLEMIRYLLNHTNPVDGGWGIHVEGHSTVFGTALNYCVMRVLGVSVDHPALIKARATLHKLGGAAGIPSWGKFWLSILNVYDWEGNHPVPSELWLLPDSIPFHPHRWWIHTRNCLLPMGYLYGIRFKMEENDLIRSLREELYPQNYYSIDWPAQRNNIAEVDLYQPHSRLLNFLYSILGAYENCVIPPLRRAALDKCYELVVMDDENTDYQTLGPVSKMMNLIVRAHVDGPESEAYKRHMARRQDFMWLGAEGMMMSGTNGSQLWDLGFIAQALVETGLAQEEENKESLTKVLQWLDHHQMRKNPRHFQTAYRHPTKGAWPFSTKTQGYTVSDCTGEGLKAVLYIQDYLKLTPKLVSKQRICDAVDILLGMQNSNGGFASYELIRAPGWMELLNPAEVFGNIMIECNYPECTTSAITALSTFRSLNPTYRAGDIQRVIDRAVDYLHKSQTPEGGWVGSWGICFTYAIMFALESLAMVGETYGTSSYSHKACEFLIGKQRADGGWGESYKSCEISQWVEHEQTQVVQTCWAAMALMYARYPHPKPIERAVRLVMSRQNPDGSWPQEAIEGVFNKNVAIAYPNFKFSFTIWMLGRAQKYLAELETLKS</sequence>
<organism evidence="10 11">
    <name type="scientific">Grifola frondosa</name>
    <name type="common">Maitake</name>
    <name type="synonym">Polyporus frondosus</name>
    <dbReference type="NCBI Taxonomy" id="5627"/>
    <lineage>
        <taxon>Eukaryota</taxon>
        <taxon>Fungi</taxon>
        <taxon>Dikarya</taxon>
        <taxon>Basidiomycota</taxon>
        <taxon>Agaricomycotina</taxon>
        <taxon>Agaricomycetes</taxon>
        <taxon>Polyporales</taxon>
        <taxon>Grifolaceae</taxon>
        <taxon>Grifola</taxon>
    </lineage>
</organism>
<dbReference type="EMBL" id="LUGG01000006">
    <property type="protein sequence ID" value="OBZ74122.1"/>
    <property type="molecule type" value="Genomic_DNA"/>
</dbReference>
<dbReference type="NCBIfam" id="TIGR01787">
    <property type="entry name" value="squalene_cyclas"/>
    <property type="match status" value="1"/>
</dbReference>
<dbReference type="OMA" id="CWARQTI"/>
<dbReference type="SFLD" id="SFLDG01016">
    <property type="entry name" value="Prenyltransferase_Like_2"/>
    <property type="match status" value="1"/>
</dbReference>
<keyword evidence="6 7" id="KW-0413">Isomerase</keyword>
<evidence type="ECO:0000256" key="3">
    <source>
        <dbReference type="ARBA" id="ARBA00022737"/>
    </source>
</evidence>
<dbReference type="InterPro" id="IPR008930">
    <property type="entry name" value="Terpenoid_cyclase/PrenylTrfase"/>
</dbReference>
<evidence type="ECO:0000313" key="11">
    <source>
        <dbReference type="Proteomes" id="UP000092993"/>
    </source>
</evidence>
<comment type="similarity">
    <text evidence="1 7">Belongs to the terpene cyclase/mutase family.</text>
</comment>
<keyword evidence="11" id="KW-1185">Reference proteome</keyword>
<dbReference type="FunFam" id="1.50.10.20:FF:000003">
    <property type="entry name" value="Terpene cyclase/mutase family member"/>
    <property type="match status" value="1"/>
</dbReference>
<keyword evidence="5" id="KW-0443">Lipid metabolism</keyword>
<dbReference type="Gene3D" id="6.20.120.20">
    <property type="match status" value="1"/>
</dbReference>
<name>A0A1C7MBE2_GRIFR</name>
<dbReference type="Pfam" id="PF13243">
    <property type="entry name" value="SQHop_cyclase_C"/>
    <property type="match status" value="1"/>
</dbReference>
<dbReference type="Gene3D" id="1.50.10.20">
    <property type="match status" value="2"/>
</dbReference>
<feature type="domain" description="Squalene cyclase N-terminal" evidence="9">
    <location>
        <begin position="204"/>
        <end position="439"/>
    </location>
</feature>
<dbReference type="Pfam" id="PF13249">
    <property type="entry name" value="SQHop_cyclase_N"/>
    <property type="match status" value="1"/>
</dbReference>
<dbReference type="PANTHER" id="PTHR11764">
    <property type="entry name" value="TERPENE CYCLASE/MUTASE FAMILY MEMBER"/>
    <property type="match status" value="1"/>
</dbReference>
<evidence type="ECO:0000259" key="9">
    <source>
        <dbReference type="Pfam" id="PF13249"/>
    </source>
</evidence>
<dbReference type="GO" id="GO:0000250">
    <property type="term" value="F:lanosterol synthase activity"/>
    <property type="evidence" value="ECO:0007669"/>
    <property type="project" value="UniProtKB-ARBA"/>
</dbReference>
<dbReference type="InterPro" id="IPR032696">
    <property type="entry name" value="SQ_cyclase_C"/>
</dbReference>
<evidence type="ECO:0000256" key="5">
    <source>
        <dbReference type="ARBA" id="ARBA00023098"/>
    </source>
</evidence>
<dbReference type="OrthoDB" id="21502at2759"/>
<keyword evidence="3" id="KW-0677">Repeat</keyword>
<evidence type="ECO:0000259" key="8">
    <source>
        <dbReference type="Pfam" id="PF13243"/>
    </source>
</evidence>
<keyword evidence="2" id="KW-0444">Lipid biosynthesis</keyword>
<accession>A0A1C7MBE2</accession>
<evidence type="ECO:0000256" key="7">
    <source>
        <dbReference type="RuleBase" id="RU362003"/>
    </source>
</evidence>
<dbReference type="STRING" id="5627.A0A1C7MBE2"/>
<dbReference type="SUPFAM" id="SSF48239">
    <property type="entry name" value="Terpenoid cyclases/Protein prenyltransferases"/>
    <property type="match status" value="2"/>
</dbReference>
<dbReference type="GO" id="GO:0006696">
    <property type="term" value="P:ergosterol biosynthetic process"/>
    <property type="evidence" value="ECO:0007669"/>
    <property type="project" value="TreeGrafter"/>
</dbReference>
<dbReference type="CDD" id="cd02892">
    <property type="entry name" value="SQCY_1"/>
    <property type="match status" value="1"/>
</dbReference>
<dbReference type="InterPro" id="IPR018333">
    <property type="entry name" value="Squalene_cyclase"/>
</dbReference>
<proteinExistence type="inferred from homology"/>